<comment type="caution">
    <text evidence="1">The sequence shown here is derived from an EMBL/GenBank/DDBJ whole genome shotgun (WGS) entry which is preliminary data.</text>
</comment>
<reference evidence="1 2" key="1">
    <citation type="submission" date="2020-10" db="EMBL/GenBank/DDBJ databases">
        <title>Connecting structure to function with the recovery of over 1000 high-quality activated sludge metagenome-assembled genomes encoding full-length rRNA genes using long-read sequencing.</title>
        <authorList>
            <person name="Singleton C.M."/>
            <person name="Petriglieri F."/>
            <person name="Kristensen J.M."/>
            <person name="Kirkegaard R.H."/>
            <person name="Michaelsen T.Y."/>
            <person name="Andersen M.H."/>
            <person name="Karst S.M."/>
            <person name="Dueholm M.S."/>
            <person name="Nielsen P.H."/>
            <person name="Albertsen M."/>
        </authorList>
    </citation>
    <scope>NUCLEOTIDE SEQUENCE [LARGE SCALE GENOMIC DNA]</scope>
    <source>
        <strain evidence="1">EsbW_18-Q3-R4-48_BATAC.285</strain>
    </source>
</reference>
<dbReference type="AlphaFoldDB" id="A0A935Q2L7"/>
<sequence>MPTRFEDLPRNTRHDAERAACQFLLRNRYISLDEACQDRDLTLAELWSRILREAGLPDCDPPAFAPFA</sequence>
<accession>A0A935Q2L7</accession>
<proteinExistence type="predicted"/>
<dbReference type="Proteomes" id="UP000697998">
    <property type="component" value="Unassembled WGS sequence"/>
</dbReference>
<protein>
    <submittedName>
        <fullName evidence="1">Uncharacterized protein</fullName>
    </submittedName>
</protein>
<dbReference type="EMBL" id="JADJMH010000029">
    <property type="protein sequence ID" value="MBK7676907.1"/>
    <property type="molecule type" value="Genomic_DNA"/>
</dbReference>
<organism evidence="1 2">
    <name type="scientific">Candidatus Accumulibacter proximus</name>
    <dbReference type="NCBI Taxonomy" id="2954385"/>
    <lineage>
        <taxon>Bacteria</taxon>
        <taxon>Pseudomonadati</taxon>
        <taxon>Pseudomonadota</taxon>
        <taxon>Betaproteobacteria</taxon>
        <taxon>Candidatus Accumulibacter</taxon>
    </lineage>
</organism>
<gene>
    <name evidence="1" type="ORF">IPJ27_20340</name>
</gene>
<evidence type="ECO:0000313" key="1">
    <source>
        <dbReference type="EMBL" id="MBK7676907.1"/>
    </source>
</evidence>
<evidence type="ECO:0000313" key="2">
    <source>
        <dbReference type="Proteomes" id="UP000697998"/>
    </source>
</evidence>
<name>A0A935Q2L7_9PROT</name>